<feature type="chain" id="PRO_5047482777" evidence="3">
    <location>
        <begin position="20"/>
        <end position="472"/>
    </location>
</feature>
<comment type="caution">
    <text evidence="4">The sequence shown here is derived from an EMBL/GenBank/DDBJ whole genome shotgun (WGS) entry which is preliminary data.</text>
</comment>
<sequence length="472" mass="51743">MIIIFSFLVPFFLSVPKSSKYLAQHKNLNFQQTVIGKIEKIKDDTKKTELDISQSNLNQETSLDNDKSEFVIISSNFETPMVNRPTNTDIQTNSNIESDSISTPSTPEQSIEIQKDSELSNSISQDLPIETKTVHDSIEPDIFPSLSSLQPSHSSIEVDSDIHSDANPFESSQSMEIHSTISSFDTIQTETTIFSNIQSFTEIETSSIEQHSQQSTEEDVISLSDSQPSSESYQSLTEIETNFILPSQSYIPTEIGIISQSQSSMPTETDIPSPSQSSIPTETDIPSPSQSPLPTETDIPSPSQSPLPTETDIPSPSQSSIPTETDIPSPSQSPLPIETDIPSPSQSPLPIETDIPSPSQSPLPIETDIPSPSQSPLPIETATVTFHPSTSNNDDVHLPSNKHTSSETDNDYSSSPGFVSHYGEIVLVICGLIIIILVAFMILLIIKRRQSRVLIDDQYHADEPLLMPGEFV</sequence>
<reference evidence="4 5" key="1">
    <citation type="submission" date="2024-04" db="EMBL/GenBank/DDBJ databases">
        <title>Tritrichomonas musculus Genome.</title>
        <authorList>
            <person name="Alves-Ferreira E."/>
            <person name="Grigg M."/>
            <person name="Lorenzi H."/>
            <person name="Galac M."/>
        </authorList>
    </citation>
    <scope>NUCLEOTIDE SEQUENCE [LARGE SCALE GENOMIC DNA]</scope>
    <source>
        <strain evidence="4 5">EAF2021</strain>
    </source>
</reference>
<feature type="compositionally biased region" description="Polar residues" evidence="1">
    <location>
        <begin position="370"/>
        <end position="393"/>
    </location>
</feature>
<feature type="region of interest" description="Disordered" evidence="1">
    <location>
        <begin position="82"/>
        <end position="122"/>
    </location>
</feature>
<feature type="compositionally biased region" description="Polar residues" evidence="1">
    <location>
        <begin position="261"/>
        <end position="334"/>
    </location>
</feature>
<feature type="region of interest" description="Disordered" evidence="1">
    <location>
        <begin position="205"/>
        <end position="235"/>
    </location>
</feature>
<feature type="region of interest" description="Disordered" evidence="1">
    <location>
        <begin position="261"/>
        <end position="414"/>
    </location>
</feature>
<proteinExistence type="predicted"/>
<keyword evidence="5" id="KW-1185">Reference proteome</keyword>
<keyword evidence="3" id="KW-0732">Signal</keyword>
<keyword evidence="2" id="KW-0812">Transmembrane</keyword>
<dbReference type="EMBL" id="JAPFFF010000011">
    <property type="protein sequence ID" value="KAK8878614.1"/>
    <property type="molecule type" value="Genomic_DNA"/>
</dbReference>
<feature type="signal peptide" evidence="3">
    <location>
        <begin position="1"/>
        <end position="19"/>
    </location>
</feature>
<evidence type="ECO:0000256" key="2">
    <source>
        <dbReference type="SAM" id="Phobius"/>
    </source>
</evidence>
<organism evidence="4 5">
    <name type="scientific">Tritrichomonas musculus</name>
    <dbReference type="NCBI Taxonomy" id="1915356"/>
    <lineage>
        <taxon>Eukaryota</taxon>
        <taxon>Metamonada</taxon>
        <taxon>Parabasalia</taxon>
        <taxon>Tritrichomonadida</taxon>
        <taxon>Tritrichomonadidae</taxon>
        <taxon>Tritrichomonas</taxon>
    </lineage>
</organism>
<evidence type="ECO:0000256" key="1">
    <source>
        <dbReference type="SAM" id="MobiDB-lite"/>
    </source>
</evidence>
<evidence type="ECO:0000256" key="3">
    <source>
        <dbReference type="SAM" id="SignalP"/>
    </source>
</evidence>
<feature type="transmembrane region" description="Helical" evidence="2">
    <location>
        <begin position="425"/>
        <end position="446"/>
    </location>
</feature>
<evidence type="ECO:0000313" key="4">
    <source>
        <dbReference type="EMBL" id="KAK8878614.1"/>
    </source>
</evidence>
<evidence type="ECO:0000313" key="5">
    <source>
        <dbReference type="Proteomes" id="UP001470230"/>
    </source>
</evidence>
<gene>
    <name evidence="4" type="ORF">M9Y10_005394</name>
</gene>
<dbReference type="Proteomes" id="UP001470230">
    <property type="component" value="Unassembled WGS sequence"/>
</dbReference>
<name>A0ABR2JL10_9EUKA</name>
<protein>
    <submittedName>
        <fullName evidence="4">Uncharacterized protein</fullName>
    </submittedName>
</protein>
<keyword evidence="2" id="KW-0472">Membrane</keyword>
<accession>A0ABR2JL10</accession>
<feature type="compositionally biased region" description="Low complexity" evidence="1">
    <location>
        <begin position="222"/>
        <end position="235"/>
    </location>
</feature>
<feature type="compositionally biased region" description="Polar residues" evidence="1">
    <location>
        <begin position="82"/>
        <end position="112"/>
    </location>
</feature>
<keyword evidence="2" id="KW-1133">Transmembrane helix</keyword>
<feature type="compositionally biased region" description="Polar residues" evidence="1">
    <location>
        <begin position="205"/>
        <end position="215"/>
    </location>
</feature>